<dbReference type="OrthoDB" id="1669699at2"/>
<evidence type="ECO:0000256" key="4">
    <source>
        <dbReference type="ARBA" id="ARBA00023163"/>
    </source>
</evidence>
<dbReference type="PROSITE" id="PS50977">
    <property type="entry name" value="HTH_TETR_2"/>
    <property type="match status" value="1"/>
</dbReference>
<dbReference type="PANTHER" id="PTHR30055:SF175">
    <property type="entry name" value="HTH-TYPE TRANSCRIPTIONAL REPRESSOR KSTR2"/>
    <property type="match status" value="1"/>
</dbReference>
<dbReference type="EMBL" id="CP042430">
    <property type="protein sequence ID" value="QEC50668.1"/>
    <property type="molecule type" value="Genomic_DNA"/>
</dbReference>
<dbReference type="InterPro" id="IPR001647">
    <property type="entry name" value="HTH_TetR"/>
</dbReference>
<dbReference type="GO" id="GO:0003700">
    <property type="term" value="F:DNA-binding transcription factor activity"/>
    <property type="evidence" value="ECO:0007669"/>
    <property type="project" value="TreeGrafter"/>
</dbReference>
<dbReference type="InterPro" id="IPR036271">
    <property type="entry name" value="Tet_transcr_reg_TetR-rel_C_sf"/>
</dbReference>
<evidence type="ECO:0000313" key="8">
    <source>
        <dbReference type="Proteomes" id="UP000321805"/>
    </source>
</evidence>
<feature type="DNA-binding region" description="H-T-H motif" evidence="5">
    <location>
        <begin position="35"/>
        <end position="54"/>
    </location>
</feature>
<dbReference type="InterPro" id="IPR009057">
    <property type="entry name" value="Homeodomain-like_sf"/>
</dbReference>
<keyword evidence="1" id="KW-0678">Repressor</keyword>
<dbReference type="AlphaFoldDB" id="A0A5B8UCT2"/>
<accession>A0A5B8UCT2</accession>
<dbReference type="Pfam" id="PF17932">
    <property type="entry name" value="TetR_C_24"/>
    <property type="match status" value="1"/>
</dbReference>
<dbReference type="Gene3D" id="1.10.357.10">
    <property type="entry name" value="Tetracycline Repressor, domain 2"/>
    <property type="match status" value="1"/>
</dbReference>
<evidence type="ECO:0000256" key="1">
    <source>
        <dbReference type="ARBA" id="ARBA00022491"/>
    </source>
</evidence>
<keyword evidence="3 5" id="KW-0238">DNA-binding</keyword>
<proteinExistence type="predicted"/>
<dbReference type="Gene3D" id="1.10.10.60">
    <property type="entry name" value="Homeodomain-like"/>
    <property type="match status" value="1"/>
</dbReference>
<dbReference type="InterPro" id="IPR050109">
    <property type="entry name" value="HTH-type_TetR-like_transc_reg"/>
</dbReference>
<evidence type="ECO:0000259" key="6">
    <source>
        <dbReference type="PROSITE" id="PS50977"/>
    </source>
</evidence>
<gene>
    <name evidence="7" type="ORF">FSW04_06305</name>
</gene>
<dbReference type="GO" id="GO:0000976">
    <property type="term" value="F:transcription cis-regulatory region binding"/>
    <property type="evidence" value="ECO:0007669"/>
    <property type="project" value="TreeGrafter"/>
</dbReference>
<keyword evidence="4" id="KW-0804">Transcription</keyword>
<feature type="domain" description="HTH tetR-type" evidence="6">
    <location>
        <begin position="12"/>
        <end position="72"/>
    </location>
</feature>
<keyword evidence="8" id="KW-1185">Reference proteome</keyword>
<evidence type="ECO:0000256" key="5">
    <source>
        <dbReference type="PROSITE-ProRule" id="PRU00335"/>
    </source>
</evidence>
<evidence type="ECO:0000256" key="2">
    <source>
        <dbReference type="ARBA" id="ARBA00023015"/>
    </source>
</evidence>
<organism evidence="7 8">
    <name type="scientific">Baekduia soli</name>
    <dbReference type="NCBI Taxonomy" id="496014"/>
    <lineage>
        <taxon>Bacteria</taxon>
        <taxon>Bacillati</taxon>
        <taxon>Actinomycetota</taxon>
        <taxon>Thermoleophilia</taxon>
        <taxon>Solirubrobacterales</taxon>
        <taxon>Baekduiaceae</taxon>
        <taxon>Baekduia</taxon>
    </lineage>
</organism>
<dbReference type="InterPro" id="IPR041490">
    <property type="entry name" value="KstR2_TetR_C"/>
</dbReference>
<dbReference type="SUPFAM" id="SSF46689">
    <property type="entry name" value="Homeodomain-like"/>
    <property type="match status" value="1"/>
</dbReference>
<evidence type="ECO:0000313" key="7">
    <source>
        <dbReference type="EMBL" id="QEC50668.1"/>
    </source>
</evidence>
<name>A0A5B8UCT2_9ACTN</name>
<dbReference type="PRINTS" id="PR00455">
    <property type="entry name" value="HTHTETR"/>
</dbReference>
<sequence>MVSAAPTSTVRPDQKRFIRQEAAKLFARQGYHATGVEDISRAVGLGRGALYHHIGSKEQLLFEISRLGLDELFEDTEGVLADPELDAAGRLRAMSRVLMNNLYDNLAALTVYFREVDLMSPKYRRLLVRQRAGYEAIWRGVIADGVAAGEFAPVDPVIVKGMLGMHNYAYLWIRQNGRLSPDELADVFCTVLLDGLRGHRPRD</sequence>
<evidence type="ECO:0000256" key="3">
    <source>
        <dbReference type="ARBA" id="ARBA00023125"/>
    </source>
</evidence>
<reference evidence="7 8" key="1">
    <citation type="journal article" date="2018" name="J. Microbiol.">
        <title>Baekduia soli gen. nov., sp. nov., a novel bacterium isolated from the soil of Baekdu Mountain and proposal of a novel family name, Baekduiaceae fam. nov.</title>
        <authorList>
            <person name="An D.S."/>
            <person name="Siddiqi M.Z."/>
            <person name="Kim K.H."/>
            <person name="Yu H.S."/>
            <person name="Im W.T."/>
        </authorList>
    </citation>
    <scope>NUCLEOTIDE SEQUENCE [LARGE SCALE GENOMIC DNA]</scope>
    <source>
        <strain evidence="7 8">BR7-21</strain>
    </source>
</reference>
<protein>
    <submittedName>
        <fullName evidence="7">TetR/AcrR family transcriptional regulator</fullName>
    </submittedName>
</protein>
<dbReference type="KEGG" id="bsol:FSW04_06305"/>
<dbReference type="SUPFAM" id="SSF48498">
    <property type="entry name" value="Tetracyclin repressor-like, C-terminal domain"/>
    <property type="match status" value="1"/>
</dbReference>
<keyword evidence="2" id="KW-0805">Transcription regulation</keyword>
<dbReference type="Proteomes" id="UP000321805">
    <property type="component" value="Chromosome"/>
</dbReference>
<dbReference type="Pfam" id="PF00440">
    <property type="entry name" value="TetR_N"/>
    <property type="match status" value="1"/>
</dbReference>
<dbReference type="PANTHER" id="PTHR30055">
    <property type="entry name" value="HTH-TYPE TRANSCRIPTIONAL REGULATOR RUTR"/>
    <property type="match status" value="1"/>
</dbReference>